<feature type="transmembrane region" description="Helical" evidence="1">
    <location>
        <begin position="429"/>
        <end position="446"/>
    </location>
</feature>
<comment type="caution">
    <text evidence="2">The sequence shown here is derived from an EMBL/GenBank/DDBJ whole genome shotgun (WGS) entry which is preliminary data.</text>
</comment>
<feature type="transmembrane region" description="Helical" evidence="1">
    <location>
        <begin position="466"/>
        <end position="486"/>
    </location>
</feature>
<feature type="transmembrane region" description="Helical" evidence="1">
    <location>
        <begin position="498"/>
        <end position="517"/>
    </location>
</feature>
<accession>A0A9J6P6N0</accession>
<evidence type="ECO:0000313" key="2">
    <source>
        <dbReference type="EMBL" id="MCM1991908.1"/>
    </source>
</evidence>
<dbReference type="Proteomes" id="UP001056429">
    <property type="component" value="Unassembled WGS sequence"/>
</dbReference>
<dbReference type="EMBL" id="JAGSOJ010000004">
    <property type="protein sequence ID" value="MCM1991908.1"/>
    <property type="molecule type" value="Genomic_DNA"/>
</dbReference>
<evidence type="ECO:0000256" key="1">
    <source>
        <dbReference type="SAM" id="Phobius"/>
    </source>
</evidence>
<organism evidence="2 3">
    <name type="scientific">Oceanirhabdus seepicola</name>
    <dbReference type="NCBI Taxonomy" id="2828781"/>
    <lineage>
        <taxon>Bacteria</taxon>
        <taxon>Bacillati</taxon>
        <taxon>Bacillota</taxon>
        <taxon>Clostridia</taxon>
        <taxon>Eubacteriales</taxon>
        <taxon>Clostridiaceae</taxon>
        <taxon>Oceanirhabdus</taxon>
    </lineage>
</organism>
<evidence type="ECO:0000313" key="3">
    <source>
        <dbReference type="Proteomes" id="UP001056429"/>
    </source>
</evidence>
<keyword evidence="3" id="KW-1185">Reference proteome</keyword>
<protein>
    <submittedName>
        <fullName evidence="2">Uncharacterized protein</fullName>
    </submittedName>
</protein>
<gene>
    <name evidence="2" type="ORF">KDK92_19380</name>
</gene>
<proteinExistence type="predicted"/>
<sequence>MKKKTIFIWALIFLIISIGTIQYVNYKKNIKVTSDVPSKKWSKDKSISKGFVKSSPSIITFGEEIYVVHAIENGISLVKTNIQGDVIDEKICDFGEFVTDVTFTKDKENLYISWIIVQNGVRNLNVGLIDNDLTIKDIKAIEGINQIIKLSDEDILIASGENIKIIDNNLNVLFEFSKGNYKNISADKYKEHTYISYYSENNSSFNVMTIKDNKKIKEEKIISIFKGIGLSFNNPVLNVNDEELVLIYEEFSKGGFRRTKSISYNLCDGKSQSEVSEIQGQPIKGVITGGSDGTFFGYVKRYMDKRFFVQDVVEFRIKDGNIVDYRFVSNSRKMAYYIANYEEYVVFCEFMGVNSYDVKLSSSKKLIKDSMNYISKEERREAFGISLQGAAYSLAYIFVIGITWIFIAFFVMGIISFISYKFNEKMSRITYIGALIFVGLCQLYMMKNIVYGKYAGMMPEYLSLGVGLAITLIIYLVSSVFSYLIFITDIEMIPLIPFKSVLLVETFLVLSVFVPYIT</sequence>
<keyword evidence="1" id="KW-0812">Transmembrane</keyword>
<keyword evidence="1" id="KW-0472">Membrane</keyword>
<feature type="transmembrane region" description="Helical" evidence="1">
    <location>
        <begin position="394"/>
        <end position="417"/>
    </location>
</feature>
<dbReference type="AlphaFoldDB" id="A0A9J6P6N0"/>
<keyword evidence="1" id="KW-1133">Transmembrane helix</keyword>
<feature type="transmembrane region" description="Helical" evidence="1">
    <location>
        <begin position="7"/>
        <end position="24"/>
    </location>
</feature>
<dbReference type="RefSeq" id="WP_250861042.1">
    <property type="nucleotide sequence ID" value="NZ_JAGSOJ010000004.1"/>
</dbReference>
<name>A0A9J6P6N0_9CLOT</name>
<reference evidence="2" key="2">
    <citation type="submission" date="2021-04" db="EMBL/GenBank/DDBJ databases">
        <authorList>
            <person name="Dong X."/>
        </authorList>
    </citation>
    <scope>NUCLEOTIDE SEQUENCE</scope>
    <source>
        <strain evidence="2">ZWT</strain>
    </source>
</reference>
<reference evidence="2" key="1">
    <citation type="journal article" date="2021" name="mSystems">
        <title>Bacteria and Archaea Synergistically Convert Glycine Betaine to Biogenic Methane in the Formosa Cold Seep of the South China Sea.</title>
        <authorList>
            <person name="Li L."/>
            <person name="Zhang W."/>
            <person name="Zhang S."/>
            <person name="Song L."/>
            <person name="Sun Q."/>
            <person name="Zhang H."/>
            <person name="Xiang H."/>
            <person name="Dong X."/>
        </authorList>
    </citation>
    <scope>NUCLEOTIDE SEQUENCE</scope>
    <source>
        <strain evidence="2">ZWT</strain>
    </source>
</reference>